<organism evidence="1 2">
    <name type="scientific">Imperialibacter roseus</name>
    <dbReference type="NCBI Taxonomy" id="1324217"/>
    <lineage>
        <taxon>Bacteria</taxon>
        <taxon>Pseudomonadati</taxon>
        <taxon>Bacteroidota</taxon>
        <taxon>Cytophagia</taxon>
        <taxon>Cytophagales</taxon>
        <taxon>Flammeovirgaceae</taxon>
        <taxon>Imperialibacter</taxon>
    </lineage>
</organism>
<dbReference type="InterPro" id="IPR025345">
    <property type="entry name" value="DUF4249"/>
</dbReference>
<proteinExistence type="predicted"/>
<dbReference type="Pfam" id="PF14054">
    <property type="entry name" value="DUF4249"/>
    <property type="match status" value="1"/>
</dbReference>
<dbReference type="RefSeq" id="WP_317487566.1">
    <property type="nucleotide sequence ID" value="NZ_CP136051.1"/>
</dbReference>
<gene>
    <name evidence="1" type="ORF">RT717_16920</name>
</gene>
<dbReference type="EMBL" id="CP136051">
    <property type="protein sequence ID" value="WOK04766.1"/>
    <property type="molecule type" value="Genomic_DNA"/>
</dbReference>
<dbReference type="Proteomes" id="UP001302349">
    <property type="component" value="Chromosome"/>
</dbReference>
<dbReference type="PROSITE" id="PS51257">
    <property type="entry name" value="PROKAR_LIPOPROTEIN"/>
    <property type="match status" value="1"/>
</dbReference>
<name>A0ABZ0IJN5_9BACT</name>
<accession>A0ABZ0IJN5</accession>
<evidence type="ECO:0000313" key="2">
    <source>
        <dbReference type="Proteomes" id="UP001302349"/>
    </source>
</evidence>
<sequence>MKNLMTVQHMPKAFYISFLLFLASCITPFDPDLTQENPKLSVEGTVTDLAGPYAIKLSYSTSYTSGDKKNENTIRDAKVFISDSEGNEEELTYSGNAGTYVTAADGIQGVAGRYYTLRVELSNGKAYESYPELMPHAPEIDTLYAEYRDVTGEFVQGEFDVYLDATDPAEEENYYLWKWKHYKRLDYCLTYIQNFPSPPTWYARYCCDECFEIEACAGCVNIGSDALVNGGRISRVPLMSFEYDSREPYYLQAEQYSLTESAYKFWKTASDLINNAGGVFDKPPVTVKGNLFNVADPDEQVLGYFGASSVKVKAVYFRRDNIPSFPYSSTPLYNIDTRGCQECEESIYRTGRKPSEWDNAPTY</sequence>
<evidence type="ECO:0000313" key="1">
    <source>
        <dbReference type="EMBL" id="WOK04766.1"/>
    </source>
</evidence>
<reference evidence="1 2" key="1">
    <citation type="journal article" date="2023" name="Microbiol. Resour. Announc.">
        <title>Complete Genome Sequence of Imperialibacter roseus strain P4T.</title>
        <authorList>
            <person name="Tizabi D.R."/>
            <person name="Bachvaroff T."/>
            <person name="Hill R.T."/>
        </authorList>
    </citation>
    <scope>NUCLEOTIDE SEQUENCE [LARGE SCALE GENOMIC DNA]</scope>
    <source>
        <strain evidence="1 2">P4T</strain>
    </source>
</reference>
<keyword evidence="2" id="KW-1185">Reference proteome</keyword>
<protein>
    <submittedName>
        <fullName evidence="1">DUF4249 domain-containing protein</fullName>
    </submittedName>
</protein>